<dbReference type="Proteomes" id="UP000006867">
    <property type="component" value="Chromosome"/>
</dbReference>
<reference evidence="4 5" key="1">
    <citation type="journal article" date="2011" name="Front. Microbiol.">
        <title>Genomic signatures of strain selection and enhancement in Bacillus atrophaeus var. globigii, a historical biowarfare simulant.</title>
        <authorList>
            <person name="Gibbons H.S."/>
            <person name="Broomall S.M."/>
            <person name="McNew L.A."/>
            <person name="Daligault H."/>
            <person name="Chapman C."/>
            <person name="Bruce D."/>
            <person name="Karavis M."/>
            <person name="Krepps M."/>
            <person name="McGregor P.A."/>
            <person name="Hong C."/>
            <person name="Park K.H."/>
            <person name="Akmal A."/>
            <person name="Feldman A."/>
            <person name="Lin J.S."/>
            <person name="Chang W.E."/>
            <person name="Higgs B.W."/>
            <person name="Demirev P."/>
            <person name="Lindquist J."/>
            <person name="Liem A."/>
            <person name="Fochler E."/>
            <person name="Read T.D."/>
            <person name="Tapia R."/>
            <person name="Johnson S."/>
            <person name="Bishop-Lilly K.A."/>
            <person name="Detter C."/>
            <person name="Han C."/>
            <person name="Sozhamannan S."/>
            <person name="Rosenzweig C.N."/>
            <person name="Skowronski E.W."/>
        </authorList>
    </citation>
    <scope>NUCLEOTIDE SEQUENCE [LARGE SCALE GENOMIC DNA]</scope>
    <source>
        <strain evidence="4 5">1942</strain>
    </source>
</reference>
<organism evidence="4 5">
    <name type="scientific">Bacillus atrophaeus (strain 1942)</name>
    <dbReference type="NCBI Taxonomy" id="720555"/>
    <lineage>
        <taxon>Bacteria</taxon>
        <taxon>Bacillati</taxon>
        <taxon>Bacillota</taxon>
        <taxon>Bacilli</taxon>
        <taxon>Bacillales</taxon>
        <taxon>Bacillaceae</taxon>
        <taxon>Bacillus</taxon>
    </lineage>
</organism>
<dbReference type="InterPro" id="IPR021176">
    <property type="entry name" value="Competence-induced_CoiA"/>
</dbReference>
<dbReference type="PIRSF" id="PIRSF007487">
    <property type="entry name" value="Competence-induced_CoiA_bac"/>
    <property type="match status" value="1"/>
</dbReference>
<feature type="domain" description="Competence protein CoiA nuclease-like" evidence="1">
    <location>
        <begin position="68"/>
        <end position="219"/>
    </location>
</feature>
<feature type="domain" description="Competence protein CoiA C-terminal" evidence="3">
    <location>
        <begin position="228"/>
        <end position="372"/>
    </location>
</feature>
<feature type="domain" description="Competence protein CoiA-like N-terminal" evidence="2">
    <location>
        <begin position="21"/>
        <end position="63"/>
    </location>
</feature>
<dbReference type="Pfam" id="PF25164">
    <property type="entry name" value="CoiA_N"/>
    <property type="match status" value="1"/>
</dbReference>
<dbReference type="Pfam" id="PF25166">
    <property type="entry name" value="CoiA_C"/>
    <property type="match status" value="1"/>
</dbReference>
<protein>
    <submittedName>
        <fullName evidence="4">Protein involved in establishment of DNA transport in competence</fullName>
    </submittedName>
</protein>
<gene>
    <name evidence="4" type="ordered locus">BATR1942_03405</name>
</gene>
<evidence type="ECO:0000259" key="3">
    <source>
        <dbReference type="Pfam" id="PF25166"/>
    </source>
</evidence>
<evidence type="ECO:0000313" key="4">
    <source>
        <dbReference type="EMBL" id="ADP31635.1"/>
    </source>
</evidence>
<evidence type="ECO:0000259" key="1">
    <source>
        <dbReference type="Pfam" id="PF06054"/>
    </source>
</evidence>
<dbReference type="EMBL" id="CP002207">
    <property type="protein sequence ID" value="ADP31635.1"/>
    <property type="molecule type" value="Genomic_DNA"/>
</dbReference>
<dbReference type="InterPro" id="IPR010330">
    <property type="entry name" value="CoiA_nuc"/>
</dbReference>
<dbReference type="InterPro" id="IPR057253">
    <property type="entry name" value="CoiA-like_N"/>
</dbReference>
<accession>A0ABM5LVJ5</accession>
<dbReference type="InterPro" id="IPR057252">
    <property type="entry name" value="CoiA_C"/>
</dbReference>
<dbReference type="RefSeq" id="WP_003327575.1">
    <property type="nucleotide sequence ID" value="NC_014639.1"/>
</dbReference>
<evidence type="ECO:0000313" key="5">
    <source>
        <dbReference type="Proteomes" id="UP000006867"/>
    </source>
</evidence>
<sequence>MFSAVTSEGKTVYLMKERYAATEASELRKTKFFCPVCREQLDVKLGSLKAPHFAHKQNKACTIEFEPESAYHLEGKKQLYSWLKAKGCSPVLEPYVKSIQQRPDIIANVQGGMLAFEFQCANLAPDLLYKRTQGLKQAGAEPLWIIGGNRLKRTSRHFFQLSAFHWQFMKENPRQFLLFYCPEARSFYKLHHITPFYANYACASLEAIPLTKANVKDMWFSASAPSFQPAAWQSAITRFRHKPPRFLSKEANHLRLLFYEKRQTPLPFLPPEVFAPIPLGAVFLSPVFIWQGHLYLYMTDLAEKRMSIRFSAVFRFCKMQIQKKRIHLRYEYSEQLLREALKQYINFLCGKEFLIEGEKEVYMVKYPVHDCRTLEGVMERDQTCFGE</sequence>
<name>A0ABM5LVJ5_BACA1</name>
<keyword evidence="5" id="KW-1185">Reference proteome</keyword>
<evidence type="ECO:0000259" key="2">
    <source>
        <dbReference type="Pfam" id="PF25164"/>
    </source>
</evidence>
<dbReference type="Pfam" id="PF06054">
    <property type="entry name" value="CoiA_nuc"/>
    <property type="match status" value="1"/>
</dbReference>
<proteinExistence type="predicted"/>